<gene>
    <name evidence="1" type="ORF">DWZ83_09735</name>
</gene>
<name>A0A415P1C1_9FIRM</name>
<dbReference type="RefSeq" id="WP_022419674.1">
    <property type="nucleotide sequence ID" value="NZ_CAUFDR010000083.1"/>
</dbReference>
<comment type="caution">
    <text evidence="1">The sequence shown here is derived from an EMBL/GenBank/DDBJ whole genome shotgun (WGS) entry which is preliminary data.</text>
</comment>
<dbReference type="Gene3D" id="3.40.50.300">
    <property type="entry name" value="P-loop containing nucleotide triphosphate hydrolases"/>
    <property type="match status" value="1"/>
</dbReference>
<dbReference type="SUPFAM" id="SSF52540">
    <property type="entry name" value="P-loop containing nucleoside triphosphate hydrolases"/>
    <property type="match status" value="1"/>
</dbReference>
<dbReference type="InterPro" id="IPR050238">
    <property type="entry name" value="DNA_Rep/Repair_Clamp_Loader"/>
</dbReference>
<dbReference type="GO" id="GO:0005524">
    <property type="term" value="F:ATP binding"/>
    <property type="evidence" value="ECO:0007669"/>
    <property type="project" value="InterPro"/>
</dbReference>
<dbReference type="Proteomes" id="UP000284868">
    <property type="component" value="Unassembled WGS sequence"/>
</dbReference>
<organism evidence="1 2">
    <name type="scientific">Amedibacillus dolichus</name>
    <dbReference type="NCBI Taxonomy" id="31971"/>
    <lineage>
        <taxon>Bacteria</taxon>
        <taxon>Bacillati</taxon>
        <taxon>Bacillota</taxon>
        <taxon>Erysipelotrichia</taxon>
        <taxon>Erysipelotrichales</taxon>
        <taxon>Erysipelotrichaceae</taxon>
        <taxon>Amedibacillus</taxon>
    </lineage>
</organism>
<keyword evidence="2" id="KW-1185">Reference proteome</keyword>
<sequence length="325" mass="36955">MFKERLRKQQPIAYQTLENALCQDRLAHAYMFNGPSGTGKKEAAYLLAQSILCDAEGFACESCAICQRVLHNEYSDMIYLDGSTKAIKKEDIMKLQSAFSKTGLEGKGKKIYILDHAENATVDALNSLLKFLEEPNSDMIAILLVEALDRVLPTIVSRCQIIPFIALGSDVCYNEAKAEIDDLDAYLLSRWIRQKDAIVAASETEDYQHARFVFQGVVERYLVSPHEALLFLQLEGFPSKQKKYGKQAFGYVVDMLNILMKDAFKGSAITQDSWYQKQLTSIADKNYDYRKLAQIFMDTKDKLLRSVNIQLLADQMLYKMKEVTK</sequence>
<dbReference type="GO" id="GO:0006261">
    <property type="term" value="P:DNA-templated DNA replication"/>
    <property type="evidence" value="ECO:0007669"/>
    <property type="project" value="TreeGrafter"/>
</dbReference>
<dbReference type="Pfam" id="PF13177">
    <property type="entry name" value="DNA_pol3_delta2"/>
    <property type="match status" value="1"/>
</dbReference>
<dbReference type="EMBL" id="QRPK01000083">
    <property type="protein sequence ID" value="RHM06499.1"/>
    <property type="molecule type" value="Genomic_DNA"/>
</dbReference>
<reference evidence="1 2" key="1">
    <citation type="submission" date="2018-08" db="EMBL/GenBank/DDBJ databases">
        <title>A genome reference for cultivated species of the human gut microbiota.</title>
        <authorList>
            <person name="Zou Y."/>
            <person name="Xue W."/>
            <person name="Luo G."/>
        </authorList>
    </citation>
    <scope>NUCLEOTIDE SEQUENCE [LARGE SCALE GENOMIC DNA]</scope>
    <source>
        <strain evidence="1 2">AF35-6BH</strain>
    </source>
</reference>
<dbReference type="InterPro" id="IPR001270">
    <property type="entry name" value="ClpA/B"/>
</dbReference>
<evidence type="ECO:0000313" key="2">
    <source>
        <dbReference type="Proteomes" id="UP000284868"/>
    </source>
</evidence>
<dbReference type="PANTHER" id="PTHR11669">
    <property type="entry name" value="REPLICATION FACTOR C / DNA POLYMERASE III GAMMA-TAU SUBUNIT"/>
    <property type="match status" value="1"/>
</dbReference>
<protein>
    <submittedName>
        <fullName evidence="1">DNA polymerase III subunit delta</fullName>
    </submittedName>
</protein>
<dbReference type="PRINTS" id="PR00300">
    <property type="entry name" value="CLPPROTEASEA"/>
</dbReference>
<dbReference type="AlphaFoldDB" id="A0A415P1C1"/>
<proteinExistence type="predicted"/>
<accession>A0A415P1C1</accession>
<dbReference type="PANTHER" id="PTHR11669:SF8">
    <property type="entry name" value="DNA POLYMERASE III SUBUNIT DELTA"/>
    <property type="match status" value="1"/>
</dbReference>
<evidence type="ECO:0000313" key="1">
    <source>
        <dbReference type="EMBL" id="RHM06499.1"/>
    </source>
</evidence>
<dbReference type="InterPro" id="IPR027417">
    <property type="entry name" value="P-loop_NTPase"/>
</dbReference>
<dbReference type="OrthoDB" id="9810148at2"/>